<dbReference type="AlphaFoldDB" id="A0A538SH59"/>
<gene>
    <name evidence="2" type="ORF">E6K73_07315</name>
</gene>
<name>A0A538SH59_UNCEI</name>
<dbReference type="CDD" id="cd02969">
    <property type="entry name" value="PRX_like1"/>
    <property type="match status" value="1"/>
</dbReference>
<dbReference type="Pfam" id="PF00578">
    <property type="entry name" value="AhpC-TSA"/>
    <property type="match status" value="1"/>
</dbReference>
<dbReference type="InterPro" id="IPR036249">
    <property type="entry name" value="Thioredoxin-like_sf"/>
</dbReference>
<evidence type="ECO:0000313" key="2">
    <source>
        <dbReference type="EMBL" id="TMQ50704.1"/>
    </source>
</evidence>
<dbReference type="PANTHER" id="PTHR43640:SF1">
    <property type="entry name" value="THIOREDOXIN-DEPENDENT PEROXIREDOXIN"/>
    <property type="match status" value="1"/>
</dbReference>
<feature type="domain" description="Thioredoxin" evidence="1">
    <location>
        <begin position="39"/>
        <end position="195"/>
    </location>
</feature>
<evidence type="ECO:0000313" key="3">
    <source>
        <dbReference type="Proteomes" id="UP000320184"/>
    </source>
</evidence>
<dbReference type="EMBL" id="VBOT01000093">
    <property type="protein sequence ID" value="TMQ50704.1"/>
    <property type="molecule type" value="Genomic_DNA"/>
</dbReference>
<dbReference type="Gene3D" id="3.40.30.10">
    <property type="entry name" value="Glutaredoxin"/>
    <property type="match status" value="1"/>
</dbReference>
<organism evidence="2 3">
    <name type="scientific">Eiseniibacteriota bacterium</name>
    <dbReference type="NCBI Taxonomy" id="2212470"/>
    <lineage>
        <taxon>Bacteria</taxon>
        <taxon>Candidatus Eiseniibacteriota</taxon>
    </lineage>
</organism>
<dbReference type="InterPro" id="IPR000866">
    <property type="entry name" value="AhpC/TSA"/>
</dbReference>
<dbReference type="GO" id="GO:0016209">
    <property type="term" value="F:antioxidant activity"/>
    <property type="evidence" value="ECO:0007669"/>
    <property type="project" value="InterPro"/>
</dbReference>
<proteinExistence type="predicted"/>
<reference evidence="2 3" key="1">
    <citation type="journal article" date="2019" name="Nat. Microbiol.">
        <title>Mediterranean grassland soil C-N compound turnover is dependent on rainfall and depth, and is mediated by genomically divergent microorganisms.</title>
        <authorList>
            <person name="Diamond S."/>
            <person name="Andeer P.F."/>
            <person name="Li Z."/>
            <person name="Crits-Christoph A."/>
            <person name="Burstein D."/>
            <person name="Anantharaman K."/>
            <person name="Lane K.R."/>
            <person name="Thomas B.C."/>
            <person name="Pan C."/>
            <person name="Northen T.R."/>
            <person name="Banfield J.F."/>
        </authorList>
    </citation>
    <scope>NUCLEOTIDE SEQUENCE [LARGE SCALE GENOMIC DNA]</scope>
    <source>
        <strain evidence="2">WS_3</strain>
    </source>
</reference>
<dbReference type="GO" id="GO:0016491">
    <property type="term" value="F:oxidoreductase activity"/>
    <property type="evidence" value="ECO:0007669"/>
    <property type="project" value="InterPro"/>
</dbReference>
<dbReference type="Proteomes" id="UP000320184">
    <property type="component" value="Unassembled WGS sequence"/>
</dbReference>
<accession>A0A538SH59</accession>
<protein>
    <submittedName>
        <fullName evidence="2">Thioredoxin family protein</fullName>
    </submittedName>
</protein>
<dbReference type="InterPro" id="IPR013766">
    <property type="entry name" value="Thioredoxin_domain"/>
</dbReference>
<dbReference type="SUPFAM" id="SSF52833">
    <property type="entry name" value="Thioredoxin-like"/>
    <property type="match status" value="1"/>
</dbReference>
<dbReference type="InterPro" id="IPR047262">
    <property type="entry name" value="PRX-like1"/>
</dbReference>
<comment type="caution">
    <text evidence="2">The sequence shown here is derived from an EMBL/GenBank/DDBJ whole genome shotgun (WGS) entry which is preliminary data.</text>
</comment>
<sequence length="217" mass="23310">MRSVTMQLRALDRWVFGFWTALAVMGGVPARAQEAPPGLALGDPAPMTDVKMKNVDGREVSIADVQGTKGTLVIFSCNACPWAKAWEKRIVALGNSWQKKGVGVVVVNSNDPGRVAEDDYATMQKHAKERGMSYPYVVDATSDVARAFGAAHTPEAFLFGADGKLAYHGTIDDNAKEPGKVKTRYLEDALKAVAAGREVAVKETKALGCGIKFRPKA</sequence>
<dbReference type="PROSITE" id="PS51352">
    <property type="entry name" value="THIOREDOXIN_2"/>
    <property type="match status" value="1"/>
</dbReference>
<evidence type="ECO:0000259" key="1">
    <source>
        <dbReference type="PROSITE" id="PS51352"/>
    </source>
</evidence>
<dbReference type="PANTHER" id="PTHR43640">
    <property type="entry name" value="OS07G0260300 PROTEIN"/>
    <property type="match status" value="1"/>
</dbReference>